<dbReference type="FunFam" id="3.40.50.300:FF:000076">
    <property type="entry name" value="Replicative DNA helicase"/>
    <property type="match status" value="1"/>
</dbReference>
<dbReference type="FunFam" id="1.10.860.10:FF:000001">
    <property type="entry name" value="Replicative DNA helicase"/>
    <property type="match status" value="1"/>
</dbReference>
<evidence type="ECO:0000256" key="1">
    <source>
        <dbReference type="ARBA" id="ARBA00008428"/>
    </source>
</evidence>
<dbReference type="Gene3D" id="1.10.860.10">
    <property type="entry name" value="DNAb Helicase, Chain A"/>
    <property type="match status" value="1"/>
</dbReference>
<keyword evidence="9" id="KW-0413">Isomerase</keyword>
<dbReference type="CDD" id="cd00984">
    <property type="entry name" value="DnaB_C"/>
    <property type="match status" value="1"/>
</dbReference>
<keyword evidence="2 12" id="KW-0639">Primosome</keyword>
<dbReference type="AlphaFoldDB" id="A0A7V7RIP2"/>
<evidence type="ECO:0000313" key="15">
    <source>
        <dbReference type="Proteomes" id="UP000441354"/>
    </source>
</evidence>
<keyword evidence="8 12" id="KW-0238">DNA-binding</keyword>
<dbReference type="NCBIfam" id="TIGR00665">
    <property type="entry name" value="DnaB"/>
    <property type="match status" value="1"/>
</dbReference>
<evidence type="ECO:0000256" key="2">
    <source>
        <dbReference type="ARBA" id="ARBA00022515"/>
    </source>
</evidence>
<dbReference type="GO" id="GO:1990077">
    <property type="term" value="C:primosome complex"/>
    <property type="evidence" value="ECO:0007669"/>
    <property type="project" value="UniProtKB-UniRule"/>
</dbReference>
<dbReference type="PANTHER" id="PTHR30153">
    <property type="entry name" value="REPLICATIVE DNA HELICASE DNAB"/>
    <property type="match status" value="1"/>
</dbReference>
<dbReference type="OrthoDB" id="9773982at2"/>
<keyword evidence="6 12" id="KW-0347">Helicase</keyword>
<dbReference type="InterPro" id="IPR036185">
    <property type="entry name" value="DNA_heli_DnaB-like_N_sf"/>
</dbReference>
<evidence type="ECO:0000256" key="7">
    <source>
        <dbReference type="ARBA" id="ARBA00022840"/>
    </source>
</evidence>
<name>A0A7V7RIP2_9BACI</name>
<feature type="domain" description="SF4 helicase" evidence="13">
    <location>
        <begin position="179"/>
        <end position="445"/>
    </location>
</feature>
<protein>
    <recommendedName>
        <fullName evidence="11 12">Replicative DNA helicase</fullName>
        <ecNumber evidence="11 12">5.6.2.3</ecNumber>
    </recommendedName>
</protein>
<dbReference type="PROSITE" id="PS51199">
    <property type="entry name" value="SF4_HELICASE"/>
    <property type="match status" value="1"/>
</dbReference>
<proteinExistence type="inferred from homology"/>
<comment type="caution">
    <text evidence="14">The sequence shown here is derived from an EMBL/GenBank/DDBJ whole genome shotgun (WGS) entry which is preliminary data.</text>
</comment>
<comment type="catalytic activity">
    <reaction evidence="10 12">
        <text>ATP + H2O = ADP + phosphate + H(+)</text>
        <dbReference type="Rhea" id="RHEA:13065"/>
        <dbReference type="ChEBI" id="CHEBI:15377"/>
        <dbReference type="ChEBI" id="CHEBI:15378"/>
        <dbReference type="ChEBI" id="CHEBI:30616"/>
        <dbReference type="ChEBI" id="CHEBI:43474"/>
        <dbReference type="ChEBI" id="CHEBI:456216"/>
        <dbReference type="EC" id="5.6.2.3"/>
    </reaction>
</comment>
<dbReference type="EC" id="5.6.2.3" evidence="11 12"/>
<dbReference type="GO" id="GO:0005829">
    <property type="term" value="C:cytosol"/>
    <property type="evidence" value="ECO:0007669"/>
    <property type="project" value="TreeGrafter"/>
</dbReference>
<evidence type="ECO:0000256" key="3">
    <source>
        <dbReference type="ARBA" id="ARBA00022705"/>
    </source>
</evidence>
<keyword evidence="3 12" id="KW-0235">DNA replication</keyword>
<dbReference type="InterPro" id="IPR007694">
    <property type="entry name" value="DNA_helicase_DnaB-like_C"/>
</dbReference>
<gene>
    <name evidence="14" type="primary">dnaB</name>
    <name evidence="14" type="ORF">F7732_19185</name>
</gene>
<comment type="function">
    <text evidence="12">The main replicative DNA helicase, it participates in initiation and elongation during chromosome replication. Travels ahead of the DNA replisome, separating dsDNA into templates for DNA synthesis. A processive ATP-dependent 5'-3' DNA helicase it has DNA-dependent ATPase activity.</text>
</comment>
<comment type="similarity">
    <text evidence="1 12">Belongs to the helicase family. DnaB subfamily.</text>
</comment>
<evidence type="ECO:0000313" key="14">
    <source>
        <dbReference type="EMBL" id="KAB2330283.1"/>
    </source>
</evidence>
<dbReference type="SUPFAM" id="SSF48024">
    <property type="entry name" value="N-terminal domain of DnaB helicase"/>
    <property type="match status" value="1"/>
</dbReference>
<dbReference type="InterPro" id="IPR027417">
    <property type="entry name" value="P-loop_NTPase"/>
</dbReference>
<dbReference type="NCBIfam" id="NF004384">
    <property type="entry name" value="PRK05748.1"/>
    <property type="match status" value="1"/>
</dbReference>
<evidence type="ECO:0000256" key="4">
    <source>
        <dbReference type="ARBA" id="ARBA00022741"/>
    </source>
</evidence>
<keyword evidence="7 12" id="KW-0067">ATP-binding</keyword>
<keyword evidence="4 12" id="KW-0547">Nucleotide-binding</keyword>
<dbReference type="InterPro" id="IPR003593">
    <property type="entry name" value="AAA+_ATPase"/>
</dbReference>
<dbReference type="InterPro" id="IPR016136">
    <property type="entry name" value="DNA_helicase_N/primase_C"/>
</dbReference>
<dbReference type="GO" id="GO:0005524">
    <property type="term" value="F:ATP binding"/>
    <property type="evidence" value="ECO:0007669"/>
    <property type="project" value="UniProtKB-UniRule"/>
</dbReference>
<evidence type="ECO:0000256" key="10">
    <source>
        <dbReference type="ARBA" id="ARBA00048954"/>
    </source>
</evidence>
<reference evidence="14 15" key="1">
    <citation type="journal article" date="2014" name="Arch. Microbiol.">
        <title>Bacillus mesophilum sp. nov., strain IITR-54T, a novel 4-chlorobiphenyl dechlorinating bacterium.</title>
        <authorList>
            <person name="Manickam N."/>
            <person name="Singh N.K."/>
            <person name="Bajaj A."/>
            <person name="Kumar R.M."/>
            <person name="Kaur G."/>
            <person name="Kaur N."/>
            <person name="Bala M."/>
            <person name="Kumar A."/>
            <person name="Mayilraj S."/>
        </authorList>
    </citation>
    <scope>NUCLEOTIDE SEQUENCE [LARGE SCALE GENOMIC DNA]</scope>
    <source>
        <strain evidence="14 15">IITR-54</strain>
    </source>
</reference>
<dbReference type="Gene3D" id="3.40.50.300">
    <property type="entry name" value="P-loop containing nucleotide triphosphate hydrolases"/>
    <property type="match status" value="1"/>
</dbReference>
<dbReference type="GO" id="GO:0003677">
    <property type="term" value="F:DNA binding"/>
    <property type="evidence" value="ECO:0007669"/>
    <property type="project" value="UniProtKB-UniRule"/>
</dbReference>
<evidence type="ECO:0000256" key="6">
    <source>
        <dbReference type="ARBA" id="ARBA00022806"/>
    </source>
</evidence>
<dbReference type="Pfam" id="PF00772">
    <property type="entry name" value="DnaB"/>
    <property type="match status" value="1"/>
</dbReference>
<evidence type="ECO:0000256" key="12">
    <source>
        <dbReference type="RuleBase" id="RU362085"/>
    </source>
</evidence>
<keyword evidence="5 12" id="KW-0378">Hydrolase</keyword>
<dbReference type="InterPro" id="IPR007693">
    <property type="entry name" value="DNA_helicase_DnaB-like_N"/>
</dbReference>
<evidence type="ECO:0000256" key="5">
    <source>
        <dbReference type="ARBA" id="ARBA00022801"/>
    </source>
</evidence>
<dbReference type="EMBL" id="WBOT01000008">
    <property type="protein sequence ID" value="KAB2330283.1"/>
    <property type="molecule type" value="Genomic_DNA"/>
</dbReference>
<dbReference type="InterPro" id="IPR007692">
    <property type="entry name" value="DNA_helicase_DnaB"/>
</dbReference>
<dbReference type="GO" id="GO:0006269">
    <property type="term" value="P:DNA replication, synthesis of primer"/>
    <property type="evidence" value="ECO:0007669"/>
    <property type="project" value="UniProtKB-UniRule"/>
</dbReference>
<dbReference type="RefSeq" id="WP_066441924.1">
    <property type="nucleotide sequence ID" value="NZ_WBOT01000008.1"/>
</dbReference>
<dbReference type="SUPFAM" id="SSF52540">
    <property type="entry name" value="P-loop containing nucleoside triphosphate hydrolases"/>
    <property type="match status" value="1"/>
</dbReference>
<dbReference type="Pfam" id="PF03796">
    <property type="entry name" value="DnaB_C"/>
    <property type="match status" value="1"/>
</dbReference>
<keyword evidence="15" id="KW-1185">Reference proteome</keyword>
<evidence type="ECO:0000256" key="11">
    <source>
        <dbReference type="NCBIfam" id="TIGR00665"/>
    </source>
</evidence>
<organism evidence="14 15">
    <name type="scientific">Bacillus mesophilum</name>
    <dbReference type="NCBI Taxonomy" id="1071718"/>
    <lineage>
        <taxon>Bacteria</taxon>
        <taxon>Bacillati</taxon>
        <taxon>Bacillota</taxon>
        <taxon>Bacilli</taxon>
        <taxon>Bacillales</taxon>
        <taxon>Bacillaceae</taxon>
        <taxon>Bacillus</taxon>
    </lineage>
</organism>
<evidence type="ECO:0000259" key="13">
    <source>
        <dbReference type="PROSITE" id="PS51199"/>
    </source>
</evidence>
<dbReference type="GO" id="GO:0016787">
    <property type="term" value="F:hydrolase activity"/>
    <property type="evidence" value="ECO:0007669"/>
    <property type="project" value="UniProtKB-KW"/>
</dbReference>
<evidence type="ECO:0000256" key="8">
    <source>
        <dbReference type="ARBA" id="ARBA00023125"/>
    </source>
</evidence>
<dbReference type="SMART" id="SM00382">
    <property type="entry name" value="AAA"/>
    <property type="match status" value="1"/>
</dbReference>
<sequence>MNEAYADRLPPQNMEAEQAVLGAIFLEPSSLTLASEILIPEDFYRASHQKIFNVMLKLNDAGKAVDLVTVTEELNAAKLLEDTGGVSYLSELAGSVPTAANMEYYAKIVEEKSLLRRLIRTATTIAQDGYSREDEVESLLGEAEKSILEVAQRKNAGAFHNIKDVLVRTYDNIEVMHNRKGDITGIATGFAELDKMTAGFQRNDLIIVGARPSVGKTAFALNIAQNVAVKTQENVAIFSLEMGAEQLVMRMLCAEGNIDAQRLRTGSLTDDDWGKLTMAMGSLSNAGIFIDDTPGVRITEIRSKCRRLKQEHGLGMILIDYLQLILGSGRSGENRQQEVSEISRSLKALARELQVPVIALSQLSRGVEQRQDKRPMMSDIRESGSIEQDADIVAFLYRDDYYDKESEDKNIIEIIIAKQRNGPVGTVQLAFVKEYNKFVNLEKRYDDAYAPPGA</sequence>
<dbReference type="GO" id="GO:0043139">
    <property type="term" value="F:5'-3' DNA helicase activity"/>
    <property type="evidence" value="ECO:0007669"/>
    <property type="project" value="UniProtKB-EC"/>
</dbReference>
<dbReference type="PANTHER" id="PTHR30153:SF2">
    <property type="entry name" value="REPLICATIVE DNA HELICASE"/>
    <property type="match status" value="1"/>
</dbReference>
<dbReference type="Proteomes" id="UP000441354">
    <property type="component" value="Unassembled WGS sequence"/>
</dbReference>
<accession>A0A7V7RIP2</accession>
<evidence type="ECO:0000256" key="9">
    <source>
        <dbReference type="ARBA" id="ARBA00023235"/>
    </source>
</evidence>
<dbReference type="GO" id="GO:0042802">
    <property type="term" value="F:identical protein binding"/>
    <property type="evidence" value="ECO:0007669"/>
    <property type="project" value="UniProtKB-ARBA"/>
</dbReference>